<gene>
    <name evidence="3" type="ORF">ACEZDE_28675</name>
</gene>
<dbReference type="NCBIfam" id="NF038012">
    <property type="entry name" value="DMT_1"/>
    <property type="match status" value="1"/>
</dbReference>
<dbReference type="SUPFAM" id="SSF103481">
    <property type="entry name" value="Multidrug resistance efflux transporter EmrE"/>
    <property type="match status" value="1"/>
</dbReference>
<evidence type="ECO:0000256" key="2">
    <source>
        <dbReference type="SAM" id="SignalP"/>
    </source>
</evidence>
<reference evidence="3 4" key="1">
    <citation type="submission" date="2024-09" db="EMBL/GenBank/DDBJ databases">
        <authorList>
            <person name="Lee S.D."/>
        </authorList>
    </citation>
    <scope>NUCLEOTIDE SEQUENCE [LARGE SCALE GENOMIC DNA]</scope>
    <source>
        <strain evidence="3 4">N8-3</strain>
    </source>
</reference>
<keyword evidence="1" id="KW-0812">Transmembrane</keyword>
<name>A0ABV6W3L7_9ACTN</name>
<keyword evidence="4" id="KW-1185">Reference proteome</keyword>
<keyword evidence="2" id="KW-0732">Signal</keyword>
<evidence type="ECO:0000313" key="4">
    <source>
        <dbReference type="Proteomes" id="UP001592531"/>
    </source>
</evidence>
<organism evidence="3 4">
    <name type="scientific">Streptacidiphilus cavernicola</name>
    <dbReference type="NCBI Taxonomy" id="3342716"/>
    <lineage>
        <taxon>Bacteria</taxon>
        <taxon>Bacillati</taxon>
        <taxon>Actinomycetota</taxon>
        <taxon>Actinomycetes</taxon>
        <taxon>Kitasatosporales</taxon>
        <taxon>Streptomycetaceae</taxon>
        <taxon>Streptacidiphilus</taxon>
    </lineage>
</organism>
<feature type="transmembrane region" description="Helical" evidence="1">
    <location>
        <begin position="48"/>
        <end position="68"/>
    </location>
</feature>
<dbReference type="InterPro" id="IPR037185">
    <property type="entry name" value="EmrE-like"/>
</dbReference>
<keyword evidence="1" id="KW-1133">Transmembrane helix</keyword>
<keyword evidence="1" id="KW-0472">Membrane</keyword>
<feature type="transmembrane region" description="Helical" evidence="1">
    <location>
        <begin position="100"/>
        <end position="119"/>
    </location>
</feature>
<dbReference type="PANTHER" id="PTHR40761:SF1">
    <property type="entry name" value="CONSERVED INTEGRAL MEMBRANE ALANINE VALINE AND LEUCINE RICH PROTEIN-RELATED"/>
    <property type="match status" value="1"/>
</dbReference>
<feature type="transmembrane region" description="Helical" evidence="1">
    <location>
        <begin position="197"/>
        <end position="217"/>
    </location>
</feature>
<proteinExistence type="predicted"/>
<feature type="chain" id="PRO_5046870193" evidence="2">
    <location>
        <begin position="25"/>
        <end position="316"/>
    </location>
</feature>
<comment type="caution">
    <text evidence="3">The sequence shown here is derived from an EMBL/GenBank/DDBJ whole genome shotgun (WGS) entry which is preliminary data.</text>
</comment>
<feature type="transmembrane region" description="Helical" evidence="1">
    <location>
        <begin position="131"/>
        <end position="148"/>
    </location>
</feature>
<feature type="transmembrane region" description="Helical" evidence="1">
    <location>
        <begin position="256"/>
        <end position="274"/>
    </location>
</feature>
<dbReference type="EMBL" id="JBHFAB010000028">
    <property type="protein sequence ID" value="MFC1420585.1"/>
    <property type="molecule type" value="Genomic_DNA"/>
</dbReference>
<sequence>MTVFLLAVGAACLLGLGFVLQQHAAQQAPPSDMLSYRLLLRLMRQREWLLGILFMIGGQVLSAMALSAGRISLVEPLLATNLLFAMGLARKITRQTLGRSGWGGVLLLAAGVTVFIVSGQPTGGGTEAGALRHWLVFGVVAGAGLLLVSIARRLPLFEEATLLALAAGLLYGLQDALTRTTGQRFERGGMLLVLHSWQTYTVIAIGVVGLILVQSAFESAPLKMSLPALTAAQPLAGIACGVGFLGDRLRVTPGALAWEAVGLACIVLGVIVIGRHPAMPDACPEKNRGGYLLEETVRAAQQAASATRARAGVARG</sequence>
<accession>A0ABV6W3L7</accession>
<dbReference type="RefSeq" id="WP_380542112.1">
    <property type="nucleotide sequence ID" value="NZ_JBHFAB010000028.1"/>
</dbReference>
<feature type="signal peptide" evidence="2">
    <location>
        <begin position="1"/>
        <end position="24"/>
    </location>
</feature>
<dbReference type="Proteomes" id="UP001592531">
    <property type="component" value="Unassembled WGS sequence"/>
</dbReference>
<evidence type="ECO:0000313" key="3">
    <source>
        <dbReference type="EMBL" id="MFC1420585.1"/>
    </source>
</evidence>
<dbReference type="PANTHER" id="PTHR40761">
    <property type="entry name" value="CONSERVED INTEGRAL MEMBRANE ALANINE VALINE AND LEUCINE RICH PROTEIN-RELATED"/>
    <property type="match status" value="1"/>
</dbReference>
<feature type="transmembrane region" description="Helical" evidence="1">
    <location>
        <begin position="224"/>
        <end position="244"/>
    </location>
</feature>
<protein>
    <submittedName>
        <fullName evidence="3">DMT family transporter</fullName>
    </submittedName>
</protein>
<evidence type="ECO:0000256" key="1">
    <source>
        <dbReference type="SAM" id="Phobius"/>
    </source>
</evidence>